<evidence type="ECO:0000313" key="1">
    <source>
        <dbReference type="EMBL" id="KZP10246.1"/>
    </source>
</evidence>
<keyword evidence="2" id="KW-1185">Reference proteome</keyword>
<accession>A0A165Z5K3</accession>
<reference evidence="1 2" key="1">
    <citation type="journal article" date="2016" name="Mol. Biol. Evol.">
        <title>Comparative Genomics of Early-Diverging Mushroom-Forming Fungi Provides Insights into the Origins of Lignocellulose Decay Capabilities.</title>
        <authorList>
            <person name="Nagy L.G."/>
            <person name="Riley R."/>
            <person name="Tritt A."/>
            <person name="Adam C."/>
            <person name="Daum C."/>
            <person name="Floudas D."/>
            <person name="Sun H."/>
            <person name="Yadav J.S."/>
            <person name="Pangilinan J."/>
            <person name="Larsson K.H."/>
            <person name="Matsuura K."/>
            <person name="Barry K."/>
            <person name="Labutti K."/>
            <person name="Kuo R."/>
            <person name="Ohm R.A."/>
            <person name="Bhattacharya S.S."/>
            <person name="Shirouzu T."/>
            <person name="Yoshinaga Y."/>
            <person name="Martin F.M."/>
            <person name="Grigoriev I.V."/>
            <person name="Hibbett D.S."/>
        </authorList>
    </citation>
    <scope>NUCLEOTIDE SEQUENCE [LARGE SCALE GENOMIC DNA]</scope>
    <source>
        <strain evidence="1 2">CBS 109695</strain>
    </source>
</reference>
<organism evidence="1 2">
    <name type="scientific">Athelia psychrophila</name>
    <dbReference type="NCBI Taxonomy" id="1759441"/>
    <lineage>
        <taxon>Eukaryota</taxon>
        <taxon>Fungi</taxon>
        <taxon>Dikarya</taxon>
        <taxon>Basidiomycota</taxon>
        <taxon>Agaricomycotina</taxon>
        <taxon>Agaricomycetes</taxon>
        <taxon>Agaricomycetidae</taxon>
        <taxon>Atheliales</taxon>
        <taxon>Atheliaceae</taxon>
        <taxon>Athelia</taxon>
    </lineage>
</organism>
<sequence length="143" mass="15482">MCMRIIATHSLTNRAVSIERVEHGPSGEASGVYLSALLVLPRLQFHRLLKGRYHGKALRLVLFTIADRAALLLVSGQFMLLTVHTGFTSIMACHVFRGVALGMIHMEPLPNGLTSTAIANAFQLDMVASYRGPTSNMPAVGPI</sequence>
<dbReference type="Proteomes" id="UP000076532">
    <property type="component" value="Unassembled WGS sequence"/>
</dbReference>
<dbReference type="AlphaFoldDB" id="A0A165Z5K3"/>
<dbReference type="EMBL" id="KV417683">
    <property type="protein sequence ID" value="KZP10246.1"/>
    <property type="molecule type" value="Genomic_DNA"/>
</dbReference>
<proteinExistence type="predicted"/>
<name>A0A165Z5K3_9AGAM</name>
<protein>
    <submittedName>
        <fullName evidence="1">Uncharacterized protein</fullName>
    </submittedName>
</protein>
<evidence type="ECO:0000313" key="2">
    <source>
        <dbReference type="Proteomes" id="UP000076532"/>
    </source>
</evidence>
<gene>
    <name evidence="1" type="ORF">FIBSPDRAFT_899854</name>
</gene>